<dbReference type="InParanoid" id="A0A3R7EZ01"/>
<dbReference type="Proteomes" id="UP000286415">
    <property type="component" value="Unassembled WGS sequence"/>
</dbReference>
<evidence type="ECO:0000313" key="1">
    <source>
        <dbReference type="EMBL" id="KAG5447320.1"/>
    </source>
</evidence>
<reference evidence="1 2" key="1">
    <citation type="journal article" date="2018" name="Biotechnol. Adv.">
        <title>Improved genomic resources and new bioinformatic workflow for the carcinogenic parasite Clonorchis sinensis: Biotechnological implications.</title>
        <authorList>
            <person name="Wang D."/>
            <person name="Korhonen P.K."/>
            <person name="Gasser R.B."/>
            <person name="Young N.D."/>
        </authorList>
    </citation>
    <scope>NUCLEOTIDE SEQUENCE [LARGE SCALE GENOMIC DNA]</scope>
    <source>
        <strain evidence="1">Cs-k2</strain>
    </source>
</reference>
<name>A0A3R7EZ01_CLOSI</name>
<accession>A0A3R7EZ01</accession>
<dbReference type="AlphaFoldDB" id="A0A3R7EZ01"/>
<protein>
    <submittedName>
        <fullName evidence="1">Uncharacterized protein</fullName>
    </submittedName>
</protein>
<reference evidence="1 2" key="2">
    <citation type="journal article" date="2021" name="Genomics">
        <title>High-quality reference genome for Clonorchis sinensis.</title>
        <authorList>
            <person name="Young N.D."/>
            <person name="Stroehlein A.J."/>
            <person name="Kinkar L."/>
            <person name="Wang T."/>
            <person name="Sohn W.M."/>
            <person name="Chang B.C.H."/>
            <person name="Kaur P."/>
            <person name="Weisz D."/>
            <person name="Dudchenko O."/>
            <person name="Aiden E.L."/>
            <person name="Korhonen P.K."/>
            <person name="Gasser R.B."/>
        </authorList>
    </citation>
    <scope>NUCLEOTIDE SEQUENCE [LARGE SCALE GENOMIC DNA]</scope>
    <source>
        <strain evidence="1">Cs-k2</strain>
    </source>
</reference>
<gene>
    <name evidence="1" type="ORF">CSKR_109849</name>
</gene>
<organism evidence="1 2">
    <name type="scientific">Clonorchis sinensis</name>
    <name type="common">Chinese liver fluke</name>
    <dbReference type="NCBI Taxonomy" id="79923"/>
    <lineage>
        <taxon>Eukaryota</taxon>
        <taxon>Metazoa</taxon>
        <taxon>Spiralia</taxon>
        <taxon>Lophotrochozoa</taxon>
        <taxon>Platyhelminthes</taxon>
        <taxon>Trematoda</taxon>
        <taxon>Digenea</taxon>
        <taxon>Opisthorchiida</taxon>
        <taxon>Opisthorchiata</taxon>
        <taxon>Opisthorchiidae</taxon>
        <taxon>Clonorchis</taxon>
    </lineage>
</organism>
<dbReference type="EMBL" id="NIRI02000042">
    <property type="protein sequence ID" value="KAG5447320.1"/>
    <property type="molecule type" value="Genomic_DNA"/>
</dbReference>
<comment type="caution">
    <text evidence="1">The sequence shown here is derived from an EMBL/GenBank/DDBJ whole genome shotgun (WGS) entry which is preliminary data.</text>
</comment>
<keyword evidence="2" id="KW-1185">Reference proteome</keyword>
<sequence>MQMHYNSYGTSRHMTRRLFVRPLTIEGLCECRGDTPSIAQWVADVRQPSQHSKVQSLRDGFFYIISVSDSCGLFVNFGVHRRKTIENPAVNNSSSEVNGKYMHQDGDFVNKITLFVRPLTIEGLCECRGDTPSIAQWVADVRQPSQHSKVQSLRDGFFYIISVSDSCGLFVNFGVHRRKTIENPAVNNSSSEVNGKYMHQDGDFVRKRWQAKMHC</sequence>
<proteinExistence type="predicted"/>
<evidence type="ECO:0000313" key="2">
    <source>
        <dbReference type="Proteomes" id="UP000286415"/>
    </source>
</evidence>